<keyword evidence="1" id="KW-0732">Signal</keyword>
<reference evidence="2 3" key="1">
    <citation type="submission" date="2017-01" db="EMBL/GenBank/DDBJ databases">
        <title>Complete Genome Sequence of Paenalcaligenes hominis, Isolated from a paraplegic Patient with neurogenic bladder.</title>
        <authorList>
            <person name="Mukhopadhyay R."/>
            <person name="Joaquin J."/>
            <person name="Hogue R."/>
            <person name="Kilaru A."/>
            <person name="Jospin G."/>
            <person name="Mars K."/>
            <person name="Eisen J.A."/>
            <person name="Chaturvedi V."/>
        </authorList>
    </citation>
    <scope>NUCLEOTIDE SEQUENCE [LARGE SCALE GENOMIC DNA]</scope>
    <source>
        <strain evidence="2 3">15S00501</strain>
    </source>
</reference>
<evidence type="ECO:0000256" key="1">
    <source>
        <dbReference type="SAM" id="SignalP"/>
    </source>
</evidence>
<gene>
    <name evidence="2" type="ORF">PAEH1_01760</name>
</gene>
<dbReference type="OrthoDB" id="6931506at2"/>
<dbReference type="KEGG" id="phn:PAEH1_01760"/>
<dbReference type="AlphaFoldDB" id="A0A1U9JXU0"/>
<feature type="chain" id="PRO_5012527417" evidence="1">
    <location>
        <begin position="22"/>
        <end position="101"/>
    </location>
</feature>
<sequence length="101" mass="11832">MKFPAWLVACALVAVPFTASADRWHSNSDRGYYGGKGKYEYWDGNCKVKREFKKNGRYKEKRDCRPHARYAPPRRHHHSDRQYSGINIPAIIIEPIIRIGR</sequence>
<protein>
    <submittedName>
        <fullName evidence="2">Uncharacterized protein</fullName>
    </submittedName>
</protein>
<name>A0A1U9JXU0_9BURK</name>
<organism evidence="2 3">
    <name type="scientific">Paenalcaligenes hominis</name>
    <dbReference type="NCBI Taxonomy" id="643674"/>
    <lineage>
        <taxon>Bacteria</taxon>
        <taxon>Pseudomonadati</taxon>
        <taxon>Pseudomonadota</taxon>
        <taxon>Betaproteobacteria</taxon>
        <taxon>Burkholderiales</taxon>
        <taxon>Alcaligenaceae</taxon>
        <taxon>Paenalcaligenes</taxon>
    </lineage>
</organism>
<dbReference type="Proteomes" id="UP000189369">
    <property type="component" value="Chromosome"/>
</dbReference>
<proteinExistence type="predicted"/>
<dbReference type="EMBL" id="CP019697">
    <property type="protein sequence ID" value="AQS50597.1"/>
    <property type="molecule type" value="Genomic_DNA"/>
</dbReference>
<evidence type="ECO:0000313" key="2">
    <source>
        <dbReference type="EMBL" id="AQS50597.1"/>
    </source>
</evidence>
<accession>A0A1U9JXU0</accession>
<feature type="signal peptide" evidence="1">
    <location>
        <begin position="1"/>
        <end position="21"/>
    </location>
</feature>
<evidence type="ECO:0000313" key="3">
    <source>
        <dbReference type="Proteomes" id="UP000189369"/>
    </source>
</evidence>